<dbReference type="CDD" id="cd10719">
    <property type="entry name" value="DnaJ_zf"/>
    <property type="match status" value="1"/>
</dbReference>
<dbReference type="Proteomes" id="UP001383192">
    <property type="component" value="Unassembled WGS sequence"/>
</dbReference>
<evidence type="ECO:0000256" key="5">
    <source>
        <dbReference type="ARBA" id="ARBA00023186"/>
    </source>
</evidence>
<dbReference type="InterPro" id="IPR001623">
    <property type="entry name" value="DnaJ_domain"/>
</dbReference>
<dbReference type="GO" id="GO:0008270">
    <property type="term" value="F:zinc ion binding"/>
    <property type="evidence" value="ECO:0007669"/>
    <property type="project" value="UniProtKB-KW"/>
</dbReference>
<feature type="compositionally biased region" description="Low complexity" evidence="8">
    <location>
        <begin position="453"/>
        <end position="470"/>
    </location>
</feature>
<dbReference type="PROSITE" id="PS50076">
    <property type="entry name" value="DNAJ_2"/>
    <property type="match status" value="1"/>
</dbReference>
<feature type="domain" description="J" evidence="9">
    <location>
        <begin position="73"/>
        <end position="142"/>
    </location>
</feature>
<dbReference type="Gene3D" id="1.10.287.110">
    <property type="entry name" value="DnaJ domain"/>
    <property type="match status" value="1"/>
</dbReference>
<evidence type="ECO:0000313" key="12">
    <source>
        <dbReference type="Proteomes" id="UP001383192"/>
    </source>
</evidence>
<dbReference type="HAMAP" id="MF_01152">
    <property type="entry name" value="DnaJ"/>
    <property type="match status" value="1"/>
</dbReference>
<feature type="region of interest" description="Disordered" evidence="8">
    <location>
        <begin position="446"/>
        <end position="501"/>
    </location>
</feature>
<dbReference type="SUPFAM" id="SSF57938">
    <property type="entry name" value="DnaJ/Hsp40 cysteine-rich domain"/>
    <property type="match status" value="1"/>
</dbReference>
<dbReference type="SUPFAM" id="SSF46565">
    <property type="entry name" value="Chaperone J-domain"/>
    <property type="match status" value="1"/>
</dbReference>
<keyword evidence="5" id="KW-0143">Chaperone</keyword>
<name>A0AAW0E099_9AGAR</name>
<dbReference type="InterPro" id="IPR008971">
    <property type="entry name" value="HSP40/DnaJ_pept-bd"/>
</dbReference>
<dbReference type="InterPro" id="IPR036869">
    <property type="entry name" value="J_dom_sf"/>
</dbReference>
<organism evidence="11 12">
    <name type="scientific">Paramarasmius palmivorus</name>
    <dbReference type="NCBI Taxonomy" id="297713"/>
    <lineage>
        <taxon>Eukaryota</taxon>
        <taxon>Fungi</taxon>
        <taxon>Dikarya</taxon>
        <taxon>Basidiomycota</taxon>
        <taxon>Agaricomycotina</taxon>
        <taxon>Agaricomycetes</taxon>
        <taxon>Agaricomycetidae</taxon>
        <taxon>Agaricales</taxon>
        <taxon>Marasmiineae</taxon>
        <taxon>Marasmiaceae</taxon>
        <taxon>Paramarasmius</taxon>
    </lineage>
</organism>
<dbReference type="PANTHER" id="PTHR43096">
    <property type="entry name" value="DNAJ HOMOLOG 1, MITOCHONDRIAL-RELATED"/>
    <property type="match status" value="1"/>
</dbReference>
<accession>A0AAW0E099</accession>
<feature type="compositionally biased region" description="Basic and acidic residues" evidence="8">
    <location>
        <begin position="471"/>
        <end position="501"/>
    </location>
</feature>
<dbReference type="CDD" id="cd06257">
    <property type="entry name" value="DnaJ"/>
    <property type="match status" value="1"/>
</dbReference>
<dbReference type="CDD" id="cd10747">
    <property type="entry name" value="DnaJ_C"/>
    <property type="match status" value="1"/>
</dbReference>
<dbReference type="InterPro" id="IPR002939">
    <property type="entry name" value="DnaJ_C"/>
</dbReference>
<dbReference type="AlphaFoldDB" id="A0AAW0E099"/>
<dbReference type="Pfam" id="PF01556">
    <property type="entry name" value="DnaJ_C"/>
    <property type="match status" value="1"/>
</dbReference>
<dbReference type="Gene3D" id="2.10.230.10">
    <property type="entry name" value="Heat shock protein DnaJ, cysteine-rich domain"/>
    <property type="match status" value="1"/>
</dbReference>
<dbReference type="SMART" id="SM00271">
    <property type="entry name" value="DnaJ"/>
    <property type="match status" value="1"/>
</dbReference>
<evidence type="ECO:0000256" key="1">
    <source>
        <dbReference type="ARBA" id="ARBA00022723"/>
    </source>
</evidence>
<protein>
    <recommendedName>
        <fullName evidence="6">DnaJ homolog 1, mitochondrial</fullName>
    </recommendedName>
</protein>
<dbReference type="FunFam" id="2.60.260.20:FF:000005">
    <property type="entry name" value="Chaperone protein dnaJ 1, mitochondrial"/>
    <property type="match status" value="1"/>
</dbReference>
<evidence type="ECO:0000256" key="3">
    <source>
        <dbReference type="ARBA" id="ARBA00022771"/>
    </source>
</evidence>
<dbReference type="InterPro" id="IPR012724">
    <property type="entry name" value="DnaJ"/>
</dbReference>
<evidence type="ECO:0000259" key="9">
    <source>
        <dbReference type="PROSITE" id="PS50076"/>
    </source>
</evidence>
<dbReference type="GO" id="GO:0009408">
    <property type="term" value="P:response to heat"/>
    <property type="evidence" value="ECO:0007669"/>
    <property type="project" value="InterPro"/>
</dbReference>
<evidence type="ECO:0000256" key="7">
    <source>
        <dbReference type="PROSITE-ProRule" id="PRU00546"/>
    </source>
</evidence>
<evidence type="ECO:0000256" key="4">
    <source>
        <dbReference type="ARBA" id="ARBA00022833"/>
    </source>
</evidence>
<feature type="zinc finger region" description="CR-type" evidence="7">
    <location>
        <begin position="228"/>
        <end position="309"/>
    </location>
</feature>
<dbReference type="GO" id="GO:0005737">
    <property type="term" value="C:cytoplasm"/>
    <property type="evidence" value="ECO:0007669"/>
    <property type="project" value="TreeGrafter"/>
</dbReference>
<dbReference type="GO" id="GO:0042026">
    <property type="term" value="P:protein refolding"/>
    <property type="evidence" value="ECO:0007669"/>
    <property type="project" value="TreeGrafter"/>
</dbReference>
<keyword evidence="4 7" id="KW-0862">Zinc</keyword>
<dbReference type="InterPro" id="IPR001305">
    <property type="entry name" value="HSP_DnaJ_Cys-rich_dom"/>
</dbReference>
<dbReference type="PROSITE" id="PS51188">
    <property type="entry name" value="ZF_CR"/>
    <property type="match status" value="1"/>
</dbReference>
<dbReference type="GO" id="GO:0051082">
    <property type="term" value="F:unfolded protein binding"/>
    <property type="evidence" value="ECO:0007669"/>
    <property type="project" value="InterPro"/>
</dbReference>
<dbReference type="FunFam" id="2.10.230.10:FF:000001">
    <property type="entry name" value="DnaJ subfamily A member 2"/>
    <property type="match status" value="1"/>
</dbReference>
<gene>
    <name evidence="11" type="primary">MDJ1</name>
    <name evidence="11" type="ORF">VNI00_001942</name>
</gene>
<comment type="caution">
    <text evidence="11">The sequence shown here is derived from an EMBL/GenBank/DDBJ whole genome shotgun (WGS) entry which is preliminary data.</text>
</comment>
<evidence type="ECO:0000256" key="2">
    <source>
        <dbReference type="ARBA" id="ARBA00022737"/>
    </source>
</evidence>
<dbReference type="PROSITE" id="PS51257">
    <property type="entry name" value="PROKAR_LIPOPROTEIN"/>
    <property type="match status" value="1"/>
</dbReference>
<evidence type="ECO:0000259" key="10">
    <source>
        <dbReference type="PROSITE" id="PS51188"/>
    </source>
</evidence>
<keyword evidence="2" id="KW-0677">Repeat</keyword>
<keyword evidence="12" id="KW-1185">Reference proteome</keyword>
<dbReference type="EMBL" id="JAYKXP010000005">
    <property type="protein sequence ID" value="KAK7058311.1"/>
    <property type="molecule type" value="Genomic_DNA"/>
</dbReference>
<dbReference type="PANTHER" id="PTHR43096:SF52">
    <property type="entry name" value="DNAJ HOMOLOG 1, MITOCHONDRIAL-RELATED"/>
    <property type="match status" value="1"/>
</dbReference>
<proteinExistence type="inferred from homology"/>
<dbReference type="SUPFAM" id="SSF49493">
    <property type="entry name" value="HSP40/DnaJ peptide-binding domain"/>
    <property type="match status" value="2"/>
</dbReference>
<dbReference type="GO" id="GO:0005524">
    <property type="term" value="F:ATP binding"/>
    <property type="evidence" value="ECO:0007669"/>
    <property type="project" value="InterPro"/>
</dbReference>
<feature type="domain" description="CR-type" evidence="10">
    <location>
        <begin position="228"/>
        <end position="309"/>
    </location>
</feature>
<dbReference type="Pfam" id="PF00684">
    <property type="entry name" value="DnaJ_CXXCXGXG"/>
    <property type="match status" value="1"/>
</dbReference>
<keyword evidence="3 7" id="KW-0863">Zinc-finger</keyword>
<dbReference type="InterPro" id="IPR036410">
    <property type="entry name" value="HSP_DnaJ_Cys-rich_dom_sf"/>
</dbReference>
<dbReference type="GO" id="GO:0031072">
    <property type="term" value="F:heat shock protein binding"/>
    <property type="evidence" value="ECO:0007669"/>
    <property type="project" value="InterPro"/>
</dbReference>
<sequence length="501" mass="53142">MPPRLPSAGFSSFIAFYSCSTSKSTLSSRPLHLVQSRCLHNTTSSLARRLTCPKRLSFKRHFHATPATSAPKDPYDVLGVKRDASAADIKKTYFSLARKYHPDTNPDKNAREKFQEIQEAYDVTSNFILKDDKKRAAYDQYGSASQQPGFDPNMFSGGFGGGAAGGFGFQDFASAFGGGRTGGPQSDLFEQLFGAFGGGRTRGGFSGPTRGADLESSVSVSFLEACKGAKRTVNISPVADCSSCSGSGLKPGAKRSTCTTCGGSGTRTFVIESGFQMASTCGACNGVGSTVPRSGQCSSCGGVGKVRVRKTVTVEIPPGVEDGMTIRVPNSGDAPISGKGQAGDLLVRVNVTPSKQFQRRGDNLYHEARIPMHTALLGGRVRVPTLDGDVDVRVPGGTQQGEEMVLKGRGVPSVYNGRNGDLFVTFRVMLPRSLTKRQRQLLQEYADDVEGKTSSTSDSQSSTTAGSQTSKDNDNVGADEKPSESDSAKDSEEKEKEKATA</sequence>
<dbReference type="PRINTS" id="PR00625">
    <property type="entry name" value="JDOMAIN"/>
</dbReference>
<reference evidence="11 12" key="1">
    <citation type="submission" date="2024-01" db="EMBL/GenBank/DDBJ databases">
        <title>A draft genome for a cacao thread blight-causing isolate of Paramarasmius palmivorus.</title>
        <authorList>
            <person name="Baruah I.K."/>
            <person name="Bukari Y."/>
            <person name="Amoako-Attah I."/>
            <person name="Meinhardt L.W."/>
            <person name="Bailey B.A."/>
            <person name="Cohen S.P."/>
        </authorList>
    </citation>
    <scope>NUCLEOTIDE SEQUENCE [LARGE SCALE GENOMIC DNA]</scope>
    <source>
        <strain evidence="11 12">GH-12</strain>
    </source>
</reference>
<evidence type="ECO:0000313" key="11">
    <source>
        <dbReference type="EMBL" id="KAK7058311.1"/>
    </source>
</evidence>
<evidence type="ECO:0000256" key="6">
    <source>
        <dbReference type="ARBA" id="ARBA00072890"/>
    </source>
</evidence>
<keyword evidence="1 7" id="KW-0479">Metal-binding</keyword>
<dbReference type="Gene3D" id="2.60.260.20">
    <property type="entry name" value="Urease metallochaperone UreE, N-terminal domain"/>
    <property type="match status" value="2"/>
</dbReference>
<evidence type="ECO:0000256" key="8">
    <source>
        <dbReference type="SAM" id="MobiDB-lite"/>
    </source>
</evidence>
<dbReference type="Pfam" id="PF00226">
    <property type="entry name" value="DnaJ"/>
    <property type="match status" value="1"/>
</dbReference>